<organism evidence="2 3">
    <name type="scientific">Dactylonectria estremocensis</name>
    <dbReference type="NCBI Taxonomy" id="1079267"/>
    <lineage>
        <taxon>Eukaryota</taxon>
        <taxon>Fungi</taxon>
        <taxon>Dikarya</taxon>
        <taxon>Ascomycota</taxon>
        <taxon>Pezizomycotina</taxon>
        <taxon>Sordariomycetes</taxon>
        <taxon>Hypocreomycetidae</taxon>
        <taxon>Hypocreales</taxon>
        <taxon>Nectriaceae</taxon>
        <taxon>Dactylonectria</taxon>
    </lineage>
</organism>
<evidence type="ECO:0000313" key="3">
    <source>
        <dbReference type="Proteomes" id="UP000717696"/>
    </source>
</evidence>
<name>A0A9P9FBB0_9HYPO</name>
<proteinExistence type="predicted"/>
<comment type="caution">
    <text evidence="2">The sequence shown here is derived from an EMBL/GenBank/DDBJ whole genome shotgun (WGS) entry which is preliminary data.</text>
</comment>
<feature type="compositionally biased region" description="Basic residues" evidence="1">
    <location>
        <begin position="22"/>
        <end position="33"/>
    </location>
</feature>
<evidence type="ECO:0000256" key="1">
    <source>
        <dbReference type="SAM" id="MobiDB-lite"/>
    </source>
</evidence>
<evidence type="ECO:0000313" key="2">
    <source>
        <dbReference type="EMBL" id="KAH7158110.1"/>
    </source>
</evidence>
<sequence length="249" mass="27115">MRRTKGFGLRPSTVSSHDRPGLGKHHPHPHWHLRSTSTSAPTWTSARGPTLATREHWQASKEERGGQRTHDDAAGSRGQGPGFIQINYVKPLESQIPTNHGHRPCAPVGSIARVDGTNGSSWEKKKKSRGQVQCLVSQVLSGLLRGAIGYLKLRQGAYFQSREGGGSKVMKNRVQQHVLALLLFQWIEEGADPRASFVIRHRYPFGDNMGTCSSTPENTPASEAAQALMRGARMPGRGASCVAPTPDTT</sequence>
<reference evidence="2" key="1">
    <citation type="journal article" date="2021" name="Nat. Commun.">
        <title>Genetic determinants of endophytism in the Arabidopsis root mycobiome.</title>
        <authorList>
            <person name="Mesny F."/>
            <person name="Miyauchi S."/>
            <person name="Thiergart T."/>
            <person name="Pickel B."/>
            <person name="Atanasova L."/>
            <person name="Karlsson M."/>
            <person name="Huettel B."/>
            <person name="Barry K.W."/>
            <person name="Haridas S."/>
            <person name="Chen C."/>
            <person name="Bauer D."/>
            <person name="Andreopoulos W."/>
            <person name="Pangilinan J."/>
            <person name="LaButti K."/>
            <person name="Riley R."/>
            <person name="Lipzen A."/>
            <person name="Clum A."/>
            <person name="Drula E."/>
            <person name="Henrissat B."/>
            <person name="Kohler A."/>
            <person name="Grigoriev I.V."/>
            <person name="Martin F.M."/>
            <person name="Hacquard S."/>
        </authorList>
    </citation>
    <scope>NUCLEOTIDE SEQUENCE</scope>
    <source>
        <strain evidence="2">MPI-CAGE-AT-0021</strain>
    </source>
</reference>
<accession>A0A9P9FBB0</accession>
<dbReference type="Proteomes" id="UP000717696">
    <property type="component" value="Unassembled WGS sequence"/>
</dbReference>
<feature type="region of interest" description="Disordered" evidence="1">
    <location>
        <begin position="1"/>
        <end position="81"/>
    </location>
</feature>
<protein>
    <submittedName>
        <fullName evidence="2">Uncharacterized protein</fullName>
    </submittedName>
</protein>
<feature type="compositionally biased region" description="Low complexity" evidence="1">
    <location>
        <begin position="35"/>
        <end position="46"/>
    </location>
</feature>
<feature type="compositionally biased region" description="Basic and acidic residues" evidence="1">
    <location>
        <begin position="53"/>
        <end position="74"/>
    </location>
</feature>
<dbReference type="EMBL" id="JAGMUU010000003">
    <property type="protein sequence ID" value="KAH7158110.1"/>
    <property type="molecule type" value="Genomic_DNA"/>
</dbReference>
<gene>
    <name evidence="2" type="ORF">B0J13DRAFT_520818</name>
</gene>
<keyword evidence="3" id="KW-1185">Reference proteome</keyword>
<dbReference type="AlphaFoldDB" id="A0A9P9FBB0"/>